<evidence type="ECO:0000256" key="1">
    <source>
        <dbReference type="SAM" id="Phobius"/>
    </source>
</evidence>
<dbReference type="Proteomes" id="UP001197958">
    <property type="component" value="Unassembled WGS sequence"/>
</dbReference>
<comment type="caution">
    <text evidence="2">The sequence shown here is derived from an EMBL/GenBank/DDBJ whole genome shotgun (WGS) entry which is preliminary data.</text>
</comment>
<evidence type="ECO:0000313" key="3">
    <source>
        <dbReference type="Proteomes" id="UP001197958"/>
    </source>
</evidence>
<sequence length="379" mass="43056">MMHLKKRYFIVSLISIFIVSFGYIYKNIPLRTAIYRSFYKQSTYIISEGDTIYSFGYFGVRKQVLENNGNLRLLAENDSFCHNCFVGHLIGRSGVIKGDYLYVATRSYLGGRWKSNSKGYQKGMLLIMCKSNLRILKRIEVDYSMIEAKIYKNVLVVSGLQGFDIYDIGIPLSPQLTHSFRTNKLWEFQGCEFINADTALYVAFARWSDGLSIYNITNPSKVCPVANLAIQDTLLPQGLQTFCLKYIPPYLYSSLAPVPATIGTEKDRRGIIVYDLSDINNITREVVLIPRTDWYQSKIGDPQPSHIGLYEENMYTNFGEKGVAVFDVKDAVVKYKGIIKIPEVNKILPLHITEKGILLVGDYKDGSITSFNLNKYGSI</sequence>
<protein>
    <recommendedName>
        <fullName evidence="4">TolB-like 6-blade propeller-like</fullName>
    </recommendedName>
</protein>
<gene>
    <name evidence="2" type="ORF">LDZ35_02870</name>
</gene>
<keyword evidence="1" id="KW-0812">Transmembrane</keyword>
<dbReference type="EMBL" id="JAIWWW010000006">
    <property type="protein sequence ID" value="MCA4522157.1"/>
    <property type="molecule type" value="Genomic_DNA"/>
</dbReference>
<feature type="transmembrane region" description="Helical" evidence="1">
    <location>
        <begin position="7"/>
        <end position="25"/>
    </location>
</feature>
<dbReference type="RefSeq" id="WP_087321110.1">
    <property type="nucleotide sequence ID" value="NZ_CP183042.1"/>
</dbReference>
<organism evidence="2 3">
    <name type="scientific">Bacteroides xylanisolvens</name>
    <dbReference type="NCBI Taxonomy" id="371601"/>
    <lineage>
        <taxon>Bacteria</taxon>
        <taxon>Pseudomonadati</taxon>
        <taxon>Bacteroidota</taxon>
        <taxon>Bacteroidia</taxon>
        <taxon>Bacteroidales</taxon>
        <taxon>Bacteroidaceae</taxon>
        <taxon>Bacteroides</taxon>
    </lineage>
</organism>
<keyword evidence="1" id="KW-1133">Transmembrane helix</keyword>
<name>A0AAW4SG57_9BACE</name>
<evidence type="ECO:0008006" key="4">
    <source>
        <dbReference type="Google" id="ProtNLM"/>
    </source>
</evidence>
<evidence type="ECO:0000313" key="2">
    <source>
        <dbReference type="EMBL" id="MCA4522157.1"/>
    </source>
</evidence>
<proteinExistence type="predicted"/>
<reference evidence="2" key="1">
    <citation type="submission" date="2023-08" db="EMBL/GenBank/DDBJ databases">
        <title>Mucin Metabolism Genes Underlie the Key Renovations of Bacteroides xylanisolvens Genomes in Captive Great Apes.</title>
        <authorList>
            <person name="Nishida A.H."/>
        </authorList>
    </citation>
    <scope>NUCLEOTIDE SEQUENCE</scope>
    <source>
        <strain evidence="2">P19.10B</strain>
    </source>
</reference>
<accession>A0AAW4SG57</accession>
<dbReference type="AlphaFoldDB" id="A0AAW4SG57"/>
<keyword evidence="1" id="KW-0472">Membrane</keyword>